<comment type="catalytic activity">
    <reaction evidence="4">
        <text>L-glutaminyl-[peptide chain release factor] + S-adenosyl-L-methionine = N(5)-methyl-L-glutaminyl-[peptide chain release factor] + S-adenosyl-L-homocysteine + H(+)</text>
        <dbReference type="Rhea" id="RHEA:42896"/>
        <dbReference type="Rhea" id="RHEA-COMP:10271"/>
        <dbReference type="Rhea" id="RHEA-COMP:10272"/>
        <dbReference type="ChEBI" id="CHEBI:15378"/>
        <dbReference type="ChEBI" id="CHEBI:30011"/>
        <dbReference type="ChEBI" id="CHEBI:57856"/>
        <dbReference type="ChEBI" id="CHEBI:59789"/>
        <dbReference type="ChEBI" id="CHEBI:61891"/>
        <dbReference type="EC" id="2.1.1.297"/>
    </reaction>
</comment>
<dbReference type="NCBIfam" id="TIGR00536">
    <property type="entry name" value="hemK_fam"/>
    <property type="match status" value="1"/>
</dbReference>
<comment type="caution">
    <text evidence="7">The sequence shown here is derived from an EMBL/GenBank/DDBJ whole genome shotgun (WGS) entry which is preliminary data.</text>
</comment>
<accession>A0ABW0HR20</accession>
<dbReference type="EC" id="2.1.1.297" evidence="4"/>
<dbReference type="PROSITE" id="PS00092">
    <property type="entry name" value="N6_MTASE"/>
    <property type="match status" value="1"/>
</dbReference>
<dbReference type="InterPro" id="IPR004556">
    <property type="entry name" value="HemK-like"/>
</dbReference>
<feature type="binding site" evidence="4">
    <location>
        <position position="208"/>
    </location>
    <ligand>
        <name>S-adenosyl-L-methionine</name>
        <dbReference type="ChEBI" id="CHEBI:59789"/>
    </ligand>
</feature>
<evidence type="ECO:0000313" key="7">
    <source>
        <dbReference type="EMBL" id="MFC5403559.1"/>
    </source>
</evidence>
<dbReference type="InterPro" id="IPR019874">
    <property type="entry name" value="RF_methyltr_PrmC"/>
</dbReference>
<evidence type="ECO:0000259" key="5">
    <source>
        <dbReference type="Pfam" id="PF13649"/>
    </source>
</evidence>
<feature type="binding site" evidence="4">
    <location>
        <begin position="208"/>
        <end position="211"/>
    </location>
    <ligand>
        <name>substrate</name>
    </ligand>
</feature>
<keyword evidence="3 4" id="KW-0949">S-adenosyl-L-methionine</keyword>
<keyword evidence="2 4" id="KW-0808">Transferase</keyword>
<dbReference type="RefSeq" id="WP_378133015.1">
    <property type="nucleotide sequence ID" value="NZ_JBHSMI010000023.1"/>
</dbReference>
<name>A0ABW0HR20_9BACL</name>
<dbReference type="InterPro" id="IPR029063">
    <property type="entry name" value="SAM-dependent_MTases_sf"/>
</dbReference>
<evidence type="ECO:0000259" key="6">
    <source>
        <dbReference type="Pfam" id="PF17827"/>
    </source>
</evidence>
<keyword evidence="1 4" id="KW-0489">Methyltransferase</keyword>
<comment type="function">
    <text evidence="4">Methylates the class 1 translation termination release factors RF1/PrfA and RF2/PrfB on the glutamine residue of the universally conserved GGQ motif.</text>
</comment>
<dbReference type="InterPro" id="IPR050320">
    <property type="entry name" value="N5-glutamine_MTase"/>
</dbReference>
<dbReference type="SUPFAM" id="SSF53335">
    <property type="entry name" value="S-adenosyl-L-methionine-dependent methyltransferases"/>
    <property type="match status" value="1"/>
</dbReference>
<reference evidence="8" key="1">
    <citation type="journal article" date="2019" name="Int. J. Syst. Evol. Microbiol.">
        <title>The Global Catalogue of Microorganisms (GCM) 10K type strain sequencing project: providing services to taxonomists for standard genome sequencing and annotation.</title>
        <authorList>
            <consortium name="The Broad Institute Genomics Platform"/>
            <consortium name="The Broad Institute Genome Sequencing Center for Infectious Disease"/>
            <person name="Wu L."/>
            <person name="Ma J."/>
        </authorList>
    </citation>
    <scope>NUCLEOTIDE SEQUENCE [LARGE SCALE GENOMIC DNA]</scope>
    <source>
        <strain evidence="8">CGMCC 1.18575</strain>
    </source>
</reference>
<dbReference type="InterPro" id="IPR002052">
    <property type="entry name" value="DNA_methylase_N6_adenine_CS"/>
</dbReference>
<dbReference type="Pfam" id="PF13649">
    <property type="entry name" value="Methyltransf_25"/>
    <property type="match status" value="1"/>
</dbReference>
<dbReference type="Gene3D" id="1.10.8.10">
    <property type="entry name" value="DNA helicase RuvA subunit, C-terminal domain"/>
    <property type="match status" value="1"/>
</dbReference>
<gene>
    <name evidence="4 7" type="primary">prmC</name>
    <name evidence="7" type="ORF">ACFPOF_12525</name>
</gene>
<protein>
    <recommendedName>
        <fullName evidence="4">Release factor glutamine methyltransferase</fullName>
        <shortName evidence="4">RF MTase</shortName>
        <ecNumber evidence="4">2.1.1.297</ecNumber>
    </recommendedName>
    <alternativeName>
        <fullName evidence="4">N5-glutamine methyltransferase PrmC</fullName>
    </alternativeName>
    <alternativeName>
        <fullName evidence="4">Protein-(glutamine-N5) MTase PrmC</fullName>
    </alternativeName>
    <alternativeName>
        <fullName evidence="4">Protein-glutamine N-methyltransferase PrmC</fullName>
    </alternativeName>
</protein>
<feature type="domain" description="Release factor glutamine methyltransferase N-terminal" evidence="6">
    <location>
        <begin position="12"/>
        <end position="82"/>
    </location>
</feature>
<evidence type="ECO:0000256" key="3">
    <source>
        <dbReference type="ARBA" id="ARBA00022691"/>
    </source>
</evidence>
<dbReference type="GO" id="GO:0102559">
    <property type="term" value="F:peptide chain release factor N(5)-glutamine methyltransferase activity"/>
    <property type="evidence" value="ECO:0007669"/>
    <property type="project" value="UniProtKB-EC"/>
</dbReference>
<feature type="binding site" evidence="4">
    <location>
        <position position="158"/>
    </location>
    <ligand>
        <name>S-adenosyl-L-methionine</name>
        <dbReference type="ChEBI" id="CHEBI:59789"/>
    </ligand>
</feature>
<dbReference type="Gene3D" id="3.40.50.150">
    <property type="entry name" value="Vaccinia Virus protein VP39"/>
    <property type="match status" value="1"/>
</dbReference>
<dbReference type="NCBIfam" id="TIGR03534">
    <property type="entry name" value="RF_mod_PrmC"/>
    <property type="match status" value="1"/>
</dbReference>
<comment type="caution">
    <text evidence="4">Lacks conserved residue(s) required for the propagation of feature annotation.</text>
</comment>
<dbReference type="CDD" id="cd02440">
    <property type="entry name" value="AdoMet_MTases"/>
    <property type="match status" value="1"/>
</dbReference>
<evidence type="ECO:0000256" key="1">
    <source>
        <dbReference type="ARBA" id="ARBA00022603"/>
    </source>
</evidence>
<dbReference type="HAMAP" id="MF_02126">
    <property type="entry name" value="RF_methyltr_PrmC"/>
    <property type="match status" value="1"/>
</dbReference>
<dbReference type="PANTHER" id="PTHR18895:SF74">
    <property type="entry name" value="MTRF1L RELEASE FACTOR GLUTAMINE METHYLTRANSFERASE"/>
    <property type="match status" value="1"/>
</dbReference>
<dbReference type="EMBL" id="JBHSMI010000023">
    <property type="protein sequence ID" value="MFC5403559.1"/>
    <property type="molecule type" value="Genomic_DNA"/>
</dbReference>
<organism evidence="7 8">
    <name type="scientific">Cohnella soli</name>
    <dbReference type="NCBI Taxonomy" id="425005"/>
    <lineage>
        <taxon>Bacteria</taxon>
        <taxon>Bacillati</taxon>
        <taxon>Bacillota</taxon>
        <taxon>Bacilli</taxon>
        <taxon>Bacillales</taxon>
        <taxon>Paenibacillaceae</taxon>
        <taxon>Cohnella</taxon>
    </lineage>
</organism>
<evidence type="ECO:0000313" key="8">
    <source>
        <dbReference type="Proteomes" id="UP001596113"/>
    </source>
</evidence>
<dbReference type="GO" id="GO:0032259">
    <property type="term" value="P:methylation"/>
    <property type="evidence" value="ECO:0007669"/>
    <property type="project" value="UniProtKB-KW"/>
</dbReference>
<dbReference type="Proteomes" id="UP001596113">
    <property type="component" value="Unassembled WGS sequence"/>
</dbReference>
<dbReference type="InterPro" id="IPR040758">
    <property type="entry name" value="PrmC_N"/>
</dbReference>
<evidence type="ECO:0000256" key="2">
    <source>
        <dbReference type="ARBA" id="ARBA00022679"/>
    </source>
</evidence>
<sequence>MSTERGTQTLREVWRSGAARLRQAGVEEADADAELLLLYLLGIGKTEWLRDMREPFPVEKLEVWESLLARREKGVPVQYVVGDQHFYGRAFEVTEAVLIPRPETELLAEAVLRIGDELFGPNGQGGSCPVVLDVGTGSGALSVTLAAERPTWRVIASDLSEDALAVARRNASKLGVGGKLAFVQGDLLTPFMVNGPGSDVEIDILVSNPPYIPSADIEGLQREVRDYEPRLALDGGEDGLNPYRAMAGQLTALKRLPRLVAWEVGAGQAADVAGLLRTAANWDDVYCVKDYAGIDRHVIALCK</sequence>
<proteinExistence type="inferred from homology"/>
<keyword evidence="8" id="KW-1185">Reference proteome</keyword>
<feature type="binding site" evidence="4">
    <location>
        <begin position="135"/>
        <end position="139"/>
    </location>
    <ligand>
        <name>S-adenosyl-L-methionine</name>
        <dbReference type="ChEBI" id="CHEBI:59789"/>
    </ligand>
</feature>
<dbReference type="InterPro" id="IPR041698">
    <property type="entry name" value="Methyltransf_25"/>
</dbReference>
<evidence type="ECO:0000256" key="4">
    <source>
        <dbReference type="HAMAP-Rule" id="MF_02126"/>
    </source>
</evidence>
<dbReference type="Pfam" id="PF17827">
    <property type="entry name" value="PrmC_N"/>
    <property type="match status" value="1"/>
</dbReference>
<comment type="similarity">
    <text evidence="4">Belongs to the protein N5-glutamine methyltransferase family. PrmC subfamily.</text>
</comment>
<feature type="domain" description="Methyltransferase" evidence="5">
    <location>
        <begin position="131"/>
        <end position="224"/>
    </location>
</feature>
<dbReference type="PANTHER" id="PTHR18895">
    <property type="entry name" value="HEMK METHYLTRANSFERASE"/>
    <property type="match status" value="1"/>
</dbReference>